<keyword evidence="2 7" id="KW-0813">Transport</keyword>
<feature type="signal peptide" evidence="7">
    <location>
        <begin position="1"/>
        <end position="35"/>
    </location>
</feature>
<keyword evidence="7" id="KW-0732">Signal</keyword>
<evidence type="ECO:0000256" key="7">
    <source>
        <dbReference type="RuleBase" id="RU364005"/>
    </source>
</evidence>
<proteinExistence type="inferred from homology"/>
<comment type="similarity">
    <text evidence="1 7">Belongs to the alphaproteobacteria porin family.</text>
</comment>
<comment type="subcellular location">
    <subcellularLocation>
        <location evidence="7">Cell outer membrane</location>
        <topology evidence="7">Multi-pass membrane protein</topology>
    </subcellularLocation>
</comment>
<dbReference type="GO" id="GO:0006811">
    <property type="term" value="P:monoatomic ion transport"/>
    <property type="evidence" value="ECO:0007669"/>
    <property type="project" value="UniProtKB-KW"/>
</dbReference>
<organism evidence="9 10">
    <name type="scientific">Roseomonas indoligenes</name>
    <dbReference type="NCBI Taxonomy" id="2820811"/>
    <lineage>
        <taxon>Bacteria</taxon>
        <taxon>Pseudomonadati</taxon>
        <taxon>Pseudomonadota</taxon>
        <taxon>Alphaproteobacteria</taxon>
        <taxon>Acetobacterales</taxon>
        <taxon>Roseomonadaceae</taxon>
        <taxon>Roseomonas</taxon>
    </lineage>
</organism>
<evidence type="ECO:0000256" key="6">
    <source>
        <dbReference type="ARBA" id="ARBA00023237"/>
    </source>
</evidence>
<dbReference type="GO" id="GO:0015288">
    <property type="term" value="F:porin activity"/>
    <property type="evidence" value="ECO:0007669"/>
    <property type="project" value="UniProtKB-KW"/>
</dbReference>
<dbReference type="GO" id="GO:0009279">
    <property type="term" value="C:cell outer membrane"/>
    <property type="evidence" value="ECO:0007669"/>
    <property type="project" value="UniProtKB-SubCell"/>
</dbReference>
<dbReference type="EMBL" id="JAGIZA010000006">
    <property type="protein sequence ID" value="MBP0493571.1"/>
    <property type="molecule type" value="Genomic_DNA"/>
</dbReference>
<evidence type="ECO:0000256" key="2">
    <source>
        <dbReference type="ARBA" id="ARBA00022448"/>
    </source>
</evidence>
<feature type="compositionally biased region" description="Low complexity" evidence="8">
    <location>
        <begin position="77"/>
        <end position="112"/>
    </location>
</feature>
<protein>
    <recommendedName>
        <fullName evidence="7">Porin</fullName>
    </recommendedName>
</protein>
<keyword evidence="7" id="KW-0812">Transmembrane</keyword>
<dbReference type="InterPro" id="IPR003684">
    <property type="entry name" value="Porin_alphabac"/>
</dbReference>
<evidence type="ECO:0000313" key="10">
    <source>
        <dbReference type="Proteomes" id="UP000677537"/>
    </source>
</evidence>
<feature type="region of interest" description="Disordered" evidence="8">
    <location>
        <begin position="59"/>
        <end position="147"/>
    </location>
</feature>
<evidence type="ECO:0000256" key="3">
    <source>
        <dbReference type="ARBA" id="ARBA00022452"/>
    </source>
</evidence>
<dbReference type="AlphaFoldDB" id="A0A940S4Q8"/>
<keyword evidence="4 7" id="KW-0626">Porin</keyword>
<name>A0A940S4Q8_9PROT</name>
<evidence type="ECO:0000256" key="8">
    <source>
        <dbReference type="SAM" id="MobiDB-lite"/>
    </source>
</evidence>
<comment type="caution">
    <text evidence="9">The sequence shown here is derived from an EMBL/GenBank/DDBJ whole genome shotgun (WGS) entry which is preliminary data.</text>
</comment>
<evidence type="ECO:0000256" key="5">
    <source>
        <dbReference type="ARBA" id="ARBA00023136"/>
    </source>
</evidence>
<evidence type="ECO:0000256" key="1">
    <source>
        <dbReference type="ARBA" id="ARBA00009521"/>
    </source>
</evidence>
<feature type="compositionally biased region" description="Basic and acidic residues" evidence="8">
    <location>
        <begin position="59"/>
        <end position="68"/>
    </location>
</feature>
<comment type="function">
    <text evidence="7">Forms passive diffusion pores that allow small molecular weight hydrophilic materials across the outer membrane.</text>
</comment>
<evidence type="ECO:0000313" key="9">
    <source>
        <dbReference type="EMBL" id="MBP0493571.1"/>
    </source>
</evidence>
<dbReference type="SUPFAM" id="SSF56935">
    <property type="entry name" value="Porins"/>
    <property type="match status" value="1"/>
</dbReference>
<reference evidence="9" key="1">
    <citation type="submission" date="2021-03" db="EMBL/GenBank/DDBJ databases">
        <authorList>
            <person name="So Y."/>
        </authorList>
    </citation>
    <scope>NUCLEOTIDE SEQUENCE</scope>
    <source>
        <strain evidence="9">SG15</strain>
    </source>
</reference>
<gene>
    <name evidence="9" type="ORF">J5Y10_12365</name>
</gene>
<comment type="domain">
    <text evidence="7">Consists of 16-stranded beta-barrel sheets, with large surface-exposed loops, that form a transmembrane pore at the center of each barrel. The pore is partially ocluded by a peptide loop that folds into the pore lumen.</text>
</comment>
<keyword evidence="7" id="KW-0406">Ion transport</keyword>
<dbReference type="Proteomes" id="UP000677537">
    <property type="component" value="Unassembled WGS sequence"/>
</dbReference>
<keyword evidence="5 7" id="KW-0472">Membrane</keyword>
<dbReference type="GO" id="GO:0046930">
    <property type="term" value="C:pore complex"/>
    <property type="evidence" value="ECO:0007669"/>
    <property type="project" value="UniProtKB-KW"/>
</dbReference>
<keyword evidence="6 7" id="KW-0998">Cell outer membrane</keyword>
<feature type="compositionally biased region" description="Polar residues" evidence="8">
    <location>
        <begin position="117"/>
        <end position="136"/>
    </location>
</feature>
<accession>A0A940S4Q8</accession>
<evidence type="ECO:0000256" key="4">
    <source>
        <dbReference type="ARBA" id="ARBA00023114"/>
    </source>
</evidence>
<dbReference type="Pfam" id="PF02530">
    <property type="entry name" value="Porin_2"/>
    <property type="match status" value="1"/>
</dbReference>
<sequence>MTPERSARGGPAVRKLLLASAAGAGLLCATLPASAQTVQELRAQLNALQRRIDQLETAQRRADQRNAELTRAARPVTGAAPAQAPAAPGSAPAQGAPPTALARGGSSAAGGADQAPPQVTSAIPVQAQRADSSDQWRGSFPGSFRVPGTDTSVRLYGFAKLNMSGDLGPRNRSDTINGQSIPLSHGANGARQPGDFQASGRRSRLGIETRTPFGAEFGEVRTQVEIDFAGQTNDLTTQGTSNAYTPRLRQAFAEFGQFQDGGWGTVLVGQSFSLFADTPLVPLQWLNDWTPLAMDAVRQAQLRYSRRLGDGITVKVALENSYSDITATGGTSYPDANGGAGFGINQVPDLTAQAIWEGRWGFAALRGMLRQIRISNEGATSPAQRYSDSALGFGIGATGAVNLIDKRLILAGSAHYGQGLGRYLDSSSAGFGAVTSFGLPAVASGGQQVDTVDVAAAMVGLQYHWTETLRTNASLHWVRLSYPDYVRNFAGCAGAGSGTVCDAVNRSIWAAAVNLIWSPVKPIDLGIEYIHAERSLENRDVNGARGGRSDRIQASAIVRF</sequence>
<keyword evidence="3 7" id="KW-1134">Transmembrane beta strand</keyword>
<feature type="chain" id="PRO_5038169918" description="Porin" evidence="7">
    <location>
        <begin position="36"/>
        <end position="560"/>
    </location>
</feature>
<keyword evidence="10" id="KW-1185">Reference proteome</keyword>
<feature type="region of interest" description="Disordered" evidence="8">
    <location>
        <begin position="182"/>
        <end position="201"/>
    </location>
</feature>
<dbReference type="RefSeq" id="WP_209373947.1">
    <property type="nucleotide sequence ID" value="NZ_JAGIZA010000006.1"/>
</dbReference>